<dbReference type="CDD" id="cd07812">
    <property type="entry name" value="SRPBCC"/>
    <property type="match status" value="1"/>
</dbReference>
<proteinExistence type="predicted"/>
<dbReference type="eggNOG" id="arCOG05400">
    <property type="taxonomic scope" value="Archaea"/>
</dbReference>
<organism evidence="1 2">
    <name type="scientific">Nitrosopumilus maritimus (strain SCM1)</name>
    <dbReference type="NCBI Taxonomy" id="436308"/>
    <lineage>
        <taxon>Archaea</taxon>
        <taxon>Nitrososphaerota</taxon>
        <taxon>Nitrososphaeria</taxon>
        <taxon>Nitrosopumilales</taxon>
        <taxon>Nitrosopumilaceae</taxon>
        <taxon>Nitrosopumilus</taxon>
    </lineage>
</organism>
<protein>
    <submittedName>
        <fullName evidence="1">Cyclase/dehydrase</fullName>
    </submittedName>
</protein>
<dbReference type="Proteomes" id="UP000000792">
    <property type="component" value="Chromosome"/>
</dbReference>
<dbReference type="InterPro" id="IPR019587">
    <property type="entry name" value="Polyketide_cyclase/dehydratase"/>
</dbReference>
<dbReference type="InParanoid" id="A9A363"/>
<dbReference type="EnsemblBacteria" id="ABX12492">
    <property type="protein sequence ID" value="ABX12492"/>
    <property type="gene ID" value="Nmar_0596"/>
</dbReference>
<dbReference type="HOGENOM" id="CLU_131895_0_0_2"/>
<dbReference type="AlphaFoldDB" id="A9A363"/>
<reference evidence="1 2" key="1">
    <citation type="journal article" date="2010" name="Proc. Natl. Acad. Sci. U.S.A.">
        <title>Nitrosopumilus maritimus genome reveals unique mechanisms for nitrification and autotrophy in globally distributed marine crenarchaea.</title>
        <authorList>
            <person name="Walker C.B."/>
            <person name="de la Torre J.R."/>
            <person name="Klotz M.G."/>
            <person name="Urakawa H."/>
            <person name="Pinel N."/>
            <person name="Arp D.J."/>
            <person name="Brochier-Armanet C."/>
            <person name="Chain P.S."/>
            <person name="Chan P.P."/>
            <person name="Gollabgir A."/>
            <person name="Hemp J."/>
            <person name="Hugler M."/>
            <person name="Karr E.A."/>
            <person name="Konneke M."/>
            <person name="Shin M."/>
            <person name="Lawton T.J."/>
            <person name="Lowe T."/>
            <person name="Martens-Habbena W."/>
            <person name="Sayavedra-Soto L.A."/>
            <person name="Lang D."/>
            <person name="Sievert S.M."/>
            <person name="Rosenzweig A.C."/>
            <person name="Manning G."/>
            <person name="Stahl D.A."/>
        </authorList>
    </citation>
    <scope>NUCLEOTIDE SEQUENCE [LARGE SCALE GENOMIC DNA]</scope>
    <source>
        <strain evidence="1 2">SCM1</strain>
    </source>
</reference>
<dbReference type="OrthoDB" id="7914at2157"/>
<gene>
    <name evidence="1" type="ordered locus">Nmar_0596</name>
</gene>
<dbReference type="KEGG" id="nmr:Nmar_0596"/>
<dbReference type="PhylomeDB" id="A9A363"/>
<dbReference type="STRING" id="436308.Nmar_0596"/>
<accession>A9A363</accession>
<dbReference type="Pfam" id="PF10604">
    <property type="entry name" value="Polyketide_cyc2"/>
    <property type="match status" value="1"/>
</dbReference>
<keyword evidence="2" id="KW-1185">Reference proteome</keyword>
<dbReference type="InterPro" id="IPR023393">
    <property type="entry name" value="START-like_dom_sf"/>
</dbReference>
<dbReference type="GeneID" id="5774180"/>
<dbReference type="EMBL" id="CP000866">
    <property type="protein sequence ID" value="ABX12492.1"/>
    <property type="molecule type" value="Genomic_DNA"/>
</dbReference>
<dbReference type="RefSeq" id="WP_012214979.1">
    <property type="nucleotide sequence ID" value="NC_010085.1"/>
</dbReference>
<dbReference type="Gene3D" id="3.30.530.20">
    <property type="match status" value="1"/>
</dbReference>
<dbReference type="SUPFAM" id="SSF55961">
    <property type="entry name" value="Bet v1-like"/>
    <property type="match status" value="1"/>
</dbReference>
<name>A9A363_NITMS</name>
<evidence type="ECO:0000313" key="2">
    <source>
        <dbReference type="Proteomes" id="UP000000792"/>
    </source>
</evidence>
<evidence type="ECO:0000313" key="1">
    <source>
        <dbReference type="EMBL" id="ABX12492.1"/>
    </source>
</evidence>
<sequence length="138" mass="15767">MATIEVKVKINAPVEKVWTVVSDIDNEPKFWKGTKEVRNISKNENTINREITIAFRDQKCMQEVTIDPMKQIHAKFTKGIINGEKIVSVIPEGDETTLQTVWDVKLTGMMSMFTGMIKNHIKSGTEQAMQSIKEEIER</sequence>